<dbReference type="AlphaFoldDB" id="A0AAV1C3V3"/>
<dbReference type="InterPro" id="IPR011009">
    <property type="entry name" value="Kinase-like_dom_sf"/>
</dbReference>
<evidence type="ECO:0000313" key="1">
    <source>
        <dbReference type="EMBL" id="CAI9089487.1"/>
    </source>
</evidence>
<proteinExistence type="predicted"/>
<keyword evidence="2" id="KW-1185">Reference proteome</keyword>
<sequence>MDQEDIKMLVRKWWDIYNDESLDYKNILTATAAPATNPLTQCKVDNGVEKWNGLREKLLATSPALSESGFDLLKRLLTYDPEKRITAEAALKHEWFFESPLPATKESMASFLALRYFGPATSFMRALHSHECRNNFLLQHLDAFKQKSPRGKEVE</sequence>
<dbReference type="Gene3D" id="1.10.510.10">
    <property type="entry name" value="Transferase(Phosphotransferase) domain 1"/>
    <property type="match status" value="1"/>
</dbReference>
<organism evidence="1 2">
    <name type="scientific">Oldenlandia corymbosa var. corymbosa</name>
    <dbReference type="NCBI Taxonomy" id="529605"/>
    <lineage>
        <taxon>Eukaryota</taxon>
        <taxon>Viridiplantae</taxon>
        <taxon>Streptophyta</taxon>
        <taxon>Embryophyta</taxon>
        <taxon>Tracheophyta</taxon>
        <taxon>Spermatophyta</taxon>
        <taxon>Magnoliopsida</taxon>
        <taxon>eudicotyledons</taxon>
        <taxon>Gunneridae</taxon>
        <taxon>Pentapetalae</taxon>
        <taxon>asterids</taxon>
        <taxon>lamiids</taxon>
        <taxon>Gentianales</taxon>
        <taxon>Rubiaceae</taxon>
        <taxon>Rubioideae</taxon>
        <taxon>Spermacoceae</taxon>
        <taxon>Hedyotis-Oldenlandia complex</taxon>
        <taxon>Oldenlandia</taxon>
    </lineage>
</organism>
<protein>
    <submittedName>
        <fullName evidence="1">OLC1v1024071C1</fullName>
    </submittedName>
</protein>
<dbReference type="Proteomes" id="UP001161247">
    <property type="component" value="Chromosome 1"/>
</dbReference>
<dbReference type="EMBL" id="OX459118">
    <property type="protein sequence ID" value="CAI9089487.1"/>
    <property type="molecule type" value="Genomic_DNA"/>
</dbReference>
<name>A0AAV1C3V3_OLDCO</name>
<accession>A0AAV1C3V3</accession>
<evidence type="ECO:0000313" key="2">
    <source>
        <dbReference type="Proteomes" id="UP001161247"/>
    </source>
</evidence>
<dbReference type="SUPFAM" id="SSF56112">
    <property type="entry name" value="Protein kinase-like (PK-like)"/>
    <property type="match status" value="1"/>
</dbReference>
<reference evidence="1" key="1">
    <citation type="submission" date="2023-03" db="EMBL/GenBank/DDBJ databases">
        <authorList>
            <person name="Julca I."/>
        </authorList>
    </citation>
    <scope>NUCLEOTIDE SEQUENCE</scope>
</reference>
<gene>
    <name evidence="1" type="ORF">OLC1_LOCUS1822</name>
</gene>